<proteinExistence type="inferred from homology"/>
<dbReference type="Proteomes" id="UP000038010">
    <property type="component" value="Unassembled WGS sequence"/>
</dbReference>
<evidence type="ECO:0000313" key="5">
    <source>
        <dbReference type="EMBL" id="KPI44117.1"/>
    </source>
</evidence>
<dbReference type="InterPro" id="IPR040442">
    <property type="entry name" value="Pyrv_kinase-like_dom_sf"/>
</dbReference>
<organism evidence="5 6">
    <name type="scientific">Cyphellophora attinorum</name>
    <dbReference type="NCBI Taxonomy" id="1664694"/>
    <lineage>
        <taxon>Eukaryota</taxon>
        <taxon>Fungi</taxon>
        <taxon>Dikarya</taxon>
        <taxon>Ascomycota</taxon>
        <taxon>Pezizomycotina</taxon>
        <taxon>Eurotiomycetes</taxon>
        <taxon>Chaetothyriomycetidae</taxon>
        <taxon>Chaetothyriales</taxon>
        <taxon>Cyphellophoraceae</taxon>
        <taxon>Cyphellophora</taxon>
    </lineage>
</organism>
<dbReference type="STRING" id="1664694.A0A0N1HFP6"/>
<evidence type="ECO:0000256" key="3">
    <source>
        <dbReference type="ARBA" id="ARBA00023239"/>
    </source>
</evidence>
<evidence type="ECO:0000256" key="1">
    <source>
        <dbReference type="ARBA" id="ARBA00005568"/>
    </source>
</evidence>
<dbReference type="PANTHER" id="PTHR30502:SF0">
    <property type="entry name" value="PHOSPHOENOLPYRUVATE CARBOXYLASE FAMILY PROTEIN"/>
    <property type="match status" value="1"/>
</dbReference>
<accession>A0A0N1HFP6</accession>
<evidence type="ECO:0000313" key="6">
    <source>
        <dbReference type="Proteomes" id="UP000038010"/>
    </source>
</evidence>
<dbReference type="SUPFAM" id="SSF51621">
    <property type="entry name" value="Phosphoenolpyruvate/pyruvate domain"/>
    <property type="match status" value="1"/>
</dbReference>
<keyword evidence="6" id="KW-1185">Reference proteome</keyword>
<feature type="domain" description="HpcH/HpaI aldolase/citrate lyase" evidence="4">
    <location>
        <begin position="30"/>
        <end position="245"/>
    </location>
</feature>
<dbReference type="AlphaFoldDB" id="A0A0N1HFP6"/>
<dbReference type="InterPro" id="IPR050251">
    <property type="entry name" value="HpcH-HpaI_aldolase"/>
</dbReference>
<gene>
    <name evidence="5" type="ORF">AB675_6309</name>
</gene>
<evidence type="ECO:0000256" key="2">
    <source>
        <dbReference type="ARBA" id="ARBA00022723"/>
    </source>
</evidence>
<dbReference type="GO" id="GO:0005737">
    <property type="term" value="C:cytoplasm"/>
    <property type="evidence" value="ECO:0007669"/>
    <property type="project" value="TreeGrafter"/>
</dbReference>
<sequence>MASIMKNSNILRKALWNGNGLSFGAWQMLPGAHLSRTIARSGFDWICIDCEHGNIADNEMHDCVHAVASCGVSPIVRIPANEGWMVKRALDSGAHGIIVPLLYTVEDAKRLVETAKFPPRGKRGFGSPFSMGAFENQGNLSGFDYMNAANENLLTIVQIETKEAFDNVEEIAKVDGIDVLFIGPWDLGNNLGYPVQGDFAPELKEAIARILKAAKDAGKKAGIYCPSGEFARRYADDGFQMISVVNDMTALPTFMSESLSKAKGSWGHAAGQTVVKGAAYAANLVTSDSQKK</sequence>
<name>A0A0N1HFP6_9EURO</name>
<dbReference type="InterPro" id="IPR005000">
    <property type="entry name" value="Aldolase/citrate-lyase_domain"/>
</dbReference>
<dbReference type="OrthoDB" id="1621678at2759"/>
<dbReference type="Pfam" id="PF03328">
    <property type="entry name" value="HpcH_HpaI"/>
    <property type="match status" value="1"/>
</dbReference>
<dbReference type="RefSeq" id="XP_018004080.1">
    <property type="nucleotide sequence ID" value="XM_018146591.1"/>
</dbReference>
<dbReference type="GeneID" id="28738471"/>
<comment type="caution">
    <text evidence="5">The sequence shown here is derived from an EMBL/GenBank/DDBJ whole genome shotgun (WGS) entry which is preliminary data.</text>
</comment>
<reference evidence="5 6" key="1">
    <citation type="submission" date="2015-06" db="EMBL/GenBank/DDBJ databases">
        <title>Draft genome of the ant-associated black yeast Phialophora attae CBS 131958.</title>
        <authorList>
            <person name="Moreno L.F."/>
            <person name="Stielow B.J."/>
            <person name="de Hoog S."/>
            <person name="Vicente V.A."/>
            <person name="Weiss V.A."/>
            <person name="de Vries M."/>
            <person name="Cruz L.M."/>
            <person name="Souza E.M."/>
        </authorList>
    </citation>
    <scope>NUCLEOTIDE SEQUENCE [LARGE SCALE GENOMIC DNA]</scope>
    <source>
        <strain evidence="5 6">CBS 131958</strain>
    </source>
</reference>
<keyword evidence="2" id="KW-0479">Metal-binding</keyword>
<dbReference type="PANTHER" id="PTHR30502">
    <property type="entry name" value="2-KETO-3-DEOXY-L-RHAMNONATE ALDOLASE"/>
    <property type="match status" value="1"/>
</dbReference>
<dbReference type="VEuPathDB" id="FungiDB:AB675_6309"/>
<comment type="similarity">
    <text evidence="1">Belongs to the HpcH/HpaI aldolase family.</text>
</comment>
<dbReference type="EMBL" id="LFJN01000004">
    <property type="protein sequence ID" value="KPI44117.1"/>
    <property type="molecule type" value="Genomic_DNA"/>
</dbReference>
<keyword evidence="3" id="KW-0456">Lyase</keyword>
<dbReference type="InterPro" id="IPR015813">
    <property type="entry name" value="Pyrv/PenolPyrv_kinase-like_dom"/>
</dbReference>
<protein>
    <submittedName>
        <fullName evidence="5">5-keto-4-deoxy-D-glucarate aldolase</fullName>
    </submittedName>
</protein>
<evidence type="ECO:0000259" key="4">
    <source>
        <dbReference type="Pfam" id="PF03328"/>
    </source>
</evidence>
<dbReference type="GO" id="GO:0046872">
    <property type="term" value="F:metal ion binding"/>
    <property type="evidence" value="ECO:0007669"/>
    <property type="project" value="UniProtKB-KW"/>
</dbReference>
<dbReference type="GO" id="GO:0016832">
    <property type="term" value="F:aldehyde-lyase activity"/>
    <property type="evidence" value="ECO:0007669"/>
    <property type="project" value="TreeGrafter"/>
</dbReference>
<dbReference type="Gene3D" id="3.20.20.60">
    <property type="entry name" value="Phosphoenolpyruvate-binding domains"/>
    <property type="match status" value="1"/>
</dbReference>